<evidence type="ECO:0008006" key="4">
    <source>
        <dbReference type="Google" id="ProtNLM"/>
    </source>
</evidence>
<name>A0A0N1HVT5_9EURO</name>
<dbReference type="GeneID" id="28741482"/>
<dbReference type="InterPro" id="IPR052523">
    <property type="entry name" value="Trichothecene_AcTrans"/>
</dbReference>
<dbReference type="AlphaFoldDB" id="A0A0N1HVT5"/>
<dbReference type="SUPFAM" id="SSF55729">
    <property type="entry name" value="Acyl-CoA N-acyltransferases (Nat)"/>
    <property type="match status" value="1"/>
</dbReference>
<dbReference type="OrthoDB" id="61113at2759"/>
<protein>
    <recommendedName>
        <fullName evidence="4">N-acetyltransferase domain-containing protein</fullName>
    </recommendedName>
</protein>
<evidence type="ECO:0000256" key="1">
    <source>
        <dbReference type="SAM" id="MobiDB-lite"/>
    </source>
</evidence>
<dbReference type="PANTHER" id="PTHR42791:SF16">
    <property type="entry name" value="N-ACETYLTRANSFERASE DOMAIN-CONTAINING PROTEIN"/>
    <property type="match status" value="1"/>
</dbReference>
<feature type="compositionally biased region" description="Basic and acidic residues" evidence="1">
    <location>
        <begin position="148"/>
        <end position="163"/>
    </location>
</feature>
<keyword evidence="3" id="KW-1185">Reference proteome</keyword>
<dbReference type="Gene3D" id="3.40.630.30">
    <property type="match status" value="1"/>
</dbReference>
<proteinExistence type="predicted"/>
<evidence type="ECO:0000313" key="3">
    <source>
        <dbReference type="Proteomes" id="UP000038010"/>
    </source>
</evidence>
<gene>
    <name evidence="2" type="ORF">AB675_9096</name>
</gene>
<comment type="caution">
    <text evidence="2">The sequence shown here is derived from an EMBL/GenBank/DDBJ whole genome shotgun (WGS) entry which is preliminary data.</text>
</comment>
<organism evidence="2 3">
    <name type="scientific">Cyphellophora attinorum</name>
    <dbReference type="NCBI Taxonomy" id="1664694"/>
    <lineage>
        <taxon>Eukaryota</taxon>
        <taxon>Fungi</taxon>
        <taxon>Dikarya</taxon>
        <taxon>Ascomycota</taxon>
        <taxon>Pezizomycotina</taxon>
        <taxon>Eurotiomycetes</taxon>
        <taxon>Chaetothyriomycetidae</taxon>
        <taxon>Chaetothyriales</taxon>
        <taxon>Cyphellophoraceae</taxon>
        <taxon>Cyphellophora</taxon>
    </lineage>
</organism>
<sequence length="280" mass="30832">MQPVPIDLPPLSPGLRVAHIDDIPRMAKICVAGFYTPPHPDNGSSSHTEFFGWSRPYYAEYPENTYADYADAMRRYIADAGCVVLVAEDLYLGPIEERACVDDAILDPTGMIREKDPGEQVVVGVAGWLVEGPGVASWASGQVSAWGRKKEEGEHQKGEREEAPSTTVVLSRDKDQYRTKLWQEQCAAPVAEYLQGKQELRFLAMHPAYQRLGRGSALVAWGTELASARGKSQGVVSGRRGEKVYLKHGFKLVRSLTVADERGEESVTLSVALLEFVPGR</sequence>
<reference evidence="2 3" key="1">
    <citation type="submission" date="2015-06" db="EMBL/GenBank/DDBJ databases">
        <title>Draft genome of the ant-associated black yeast Phialophora attae CBS 131958.</title>
        <authorList>
            <person name="Moreno L.F."/>
            <person name="Stielow B.J."/>
            <person name="de Hoog S."/>
            <person name="Vicente V.A."/>
            <person name="Weiss V.A."/>
            <person name="de Vries M."/>
            <person name="Cruz L.M."/>
            <person name="Souza E.M."/>
        </authorList>
    </citation>
    <scope>NUCLEOTIDE SEQUENCE [LARGE SCALE GENOMIC DNA]</scope>
    <source>
        <strain evidence="2 3">CBS 131958</strain>
    </source>
</reference>
<dbReference type="VEuPathDB" id="FungiDB:AB675_9096"/>
<dbReference type="InterPro" id="IPR016181">
    <property type="entry name" value="Acyl_CoA_acyltransferase"/>
</dbReference>
<evidence type="ECO:0000313" key="2">
    <source>
        <dbReference type="EMBL" id="KPI41503.1"/>
    </source>
</evidence>
<dbReference type="PANTHER" id="PTHR42791">
    <property type="entry name" value="GNAT FAMILY ACETYLTRANSFERASE"/>
    <property type="match status" value="1"/>
</dbReference>
<feature type="region of interest" description="Disordered" evidence="1">
    <location>
        <begin position="147"/>
        <end position="166"/>
    </location>
</feature>
<dbReference type="Proteomes" id="UP000038010">
    <property type="component" value="Unassembled WGS sequence"/>
</dbReference>
<dbReference type="STRING" id="1664694.A0A0N1HVT5"/>
<dbReference type="EMBL" id="LFJN01000009">
    <property type="protein sequence ID" value="KPI41503.1"/>
    <property type="molecule type" value="Genomic_DNA"/>
</dbReference>
<dbReference type="RefSeq" id="XP_018001466.1">
    <property type="nucleotide sequence ID" value="XM_018149602.1"/>
</dbReference>
<accession>A0A0N1HVT5</accession>